<dbReference type="RefSeq" id="XP_018000954.1">
    <property type="nucleotide sequence ID" value="XM_018148498.1"/>
</dbReference>
<feature type="compositionally biased region" description="Polar residues" evidence="1">
    <location>
        <begin position="651"/>
        <end position="664"/>
    </location>
</feature>
<feature type="compositionally biased region" description="Polar residues" evidence="1">
    <location>
        <begin position="880"/>
        <end position="911"/>
    </location>
</feature>
<dbReference type="AlphaFoldDB" id="A0A0N0NMY4"/>
<dbReference type="GO" id="GO:0010468">
    <property type="term" value="P:regulation of gene expression"/>
    <property type="evidence" value="ECO:0007669"/>
    <property type="project" value="UniProtKB-ARBA"/>
</dbReference>
<dbReference type="PANTHER" id="PTHR47558:SF1">
    <property type="entry name" value="HISTONE DEACETYLASE HOS3"/>
    <property type="match status" value="1"/>
</dbReference>
<feature type="region of interest" description="Disordered" evidence="1">
    <location>
        <begin position="827"/>
        <end position="1046"/>
    </location>
</feature>
<dbReference type="GO" id="GO:0004407">
    <property type="term" value="F:histone deacetylase activity"/>
    <property type="evidence" value="ECO:0007669"/>
    <property type="project" value="TreeGrafter"/>
</dbReference>
<dbReference type="PANTHER" id="PTHR47558">
    <property type="entry name" value="HISTONE DEACETYLASE HOS3"/>
    <property type="match status" value="1"/>
</dbReference>
<dbReference type="GO" id="GO:0005634">
    <property type="term" value="C:nucleus"/>
    <property type="evidence" value="ECO:0007669"/>
    <property type="project" value="TreeGrafter"/>
</dbReference>
<feature type="region of interest" description="Disordered" evidence="1">
    <location>
        <begin position="1058"/>
        <end position="1097"/>
    </location>
</feature>
<feature type="domain" description="Histone deacetylase" evidence="2">
    <location>
        <begin position="242"/>
        <end position="574"/>
    </location>
</feature>
<dbReference type="Gene3D" id="3.40.800.20">
    <property type="entry name" value="Histone deacetylase domain"/>
    <property type="match status" value="1"/>
</dbReference>
<dbReference type="OrthoDB" id="5232919at2759"/>
<dbReference type="PRINTS" id="PR01270">
    <property type="entry name" value="HDASUPER"/>
</dbReference>
<name>A0A0N0NMY4_9EURO</name>
<sequence>MDSDPDVPLPSIEGDGASKPAHSTTITGRPSITNTSIAPPVTPKSKSLSRSPPKLQTSPAASRPSTARSPSVASAKSDRQPSPAPALRARQSLNNLKSSRSGTPQMAQFRRASSNLNPLSPVSGQKHGTMQTAQHKALTPNEVAKSFFAKEIDQQVAQTSEVVVIVHDSCYGHRFSRPKATKAALSSIVERPERIQATLLGASLAYVRLGGRHADGRYPPHPKNTTPAHSAPFHINKTNRYVPLNHAAVTAVHGAKWMEELQIMCDTAEAKLAMNGKELVRPIGYGKDENGKSLPKLHEGDLYLCSESLAALQGCLGGVCEAVDTVFAGKITKRAFVCIRPPGHHCSADFPSGFCWLNNVHVGIKYAAMTHGLTHAAIIDFDLHHGDGSQMIAWDHNTKAKEMPKGATSHKTTPIGYYSLHDINSYPCEWGDEEKVRNASVCVENAHGLSIWNVHLEEWKDHAEFWKLYETRYLVLLEKTRKFLRHHAAAMRSKGIQPKAAIFVSAGFDASEWEMAGMQRHGVSVPTEFYARFTSDIVKISMEEGTGVDGRIISVLEGGYSDRALASGVLSHVCGLVNEPVTDISGAGARGLGASMSGLTLESVRDSTSALGPHVDKCESSWWSPHALETIEAIVAGRLPPSKEVIDKSPGNYSSPTQASNAKMTRTARERQSLNAELEARLSLLERPPPPPPDVEWEIAAYELSQLIIPGDRQISSCRHDELNAEATKARRARQSGVGIEHAEPMQLRDRKSKAPALPAAAIRSTSRTRSESRRTTIASFADLPDPDEPVPPLPAQVIPRPRRRSSAGSSIVSGFSDMKLTDEFKQPAVSVKSSPRKVAATANAAKGSKGTATRRTHTVATKPPAPTKVLPRKAVPALSRQTSNSSDKASTILQQTSSNQSRQASTNSDASADMDNITSGLKKIKLKMPTKEQHDQNQRKLEEQMQQKAKPKPARKIPVPRAKATSAASSVPADHATVPSSGVLVPPTTNDHALPGNGPEVGANEAEASTHESIGPSRTAPSPVMTQSAVPEAPTATSTGTNVNEQAPVVGHDTFLVMPPPPPPTHGNVSFSQPSGEHSAPANTFATPKMPQEQHPGTVRVDDAMIHHQHSHPAPAFVPASNQWRFVTPNTGQPGSANVSRPMTPQKYQLPTFTSTSPIPFAKTQTTGLPENNARQEHSGIWDIPDTPR</sequence>
<feature type="region of interest" description="Disordered" evidence="1">
    <location>
        <begin position="1149"/>
        <end position="1190"/>
    </location>
</feature>
<dbReference type="VEuPathDB" id="FungiDB:AB675_8080"/>
<feature type="compositionally biased region" description="Polar residues" evidence="1">
    <location>
        <begin position="1149"/>
        <end position="1171"/>
    </location>
</feature>
<dbReference type="InterPro" id="IPR053244">
    <property type="entry name" value="HDAC_HD_type_1"/>
</dbReference>
<dbReference type="InterPro" id="IPR000286">
    <property type="entry name" value="HDACs"/>
</dbReference>
<dbReference type="InterPro" id="IPR023696">
    <property type="entry name" value="Ureohydrolase_dom_sf"/>
</dbReference>
<dbReference type="InterPro" id="IPR023801">
    <property type="entry name" value="His_deacetylse_dom"/>
</dbReference>
<keyword evidence="4" id="KW-1185">Reference proteome</keyword>
<comment type="caution">
    <text evidence="3">The sequence shown here is derived from an EMBL/GenBank/DDBJ whole genome shotgun (WGS) entry which is preliminary data.</text>
</comment>
<dbReference type="CDD" id="cd09998">
    <property type="entry name" value="HDAC_Hos3"/>
    <property type="match status" value="1"/>
</dbReference>
<feature type="compositionally biased region" description="Polar residues" evidence="1">
    <location>
        <begin position="1068"/>
        <end position="1087"/>
    </location>
</feature>
<dbReference type="Proteomes" id="UP000038010">
    <property type="component" value="Unassembled WGS sequence"/>
</dbReference>
<feature type="compositionally biased region" description="Polar residues" evidence="1">
    <location>
        <begin position="21"/>
        <end position="37"/>
    </location>
</feature>
<dbReference type="InterPro" id="IPR037138">
    <property type="entry name" value="His_deacetylse_dom_sf"/>
</dbReference>
<feature type="compositionally biased region" description="Basic and acidic residues" evidence="1">
    <location>
        <begin position="1175"/>
        <end position="1190"/>
    </location>
</feature>
<dbReference type="FunFam" id="3.40.800.20:FF:000011">
    <property type="entry name" value="Histone deacetylase HOS3"/>
    <property type="match status" value="1"/>
</dbReference>
<feature type="compositionally biased region" description="Polar residues" evidence="1">
    <location>
        <begin position="1025"/>
        <end position="1046"/>
    </location>
</feature>
<feature type="region of interest" description="Disordered" evidence="1">
    <location>
        <begin position="115"/>
        <end position="135"/>
    </location>
</feature>
<evidence type="ECO:0000256" key="1">
    <source>
        <dbReference type="SAM" id="MobiDB-lite"/>
    </source>
</evidence>
<dbReference type="EMBL" id="LFJN01000010">
    <property type="protein sequence ID" value="KPI40991.1"/>
    <property type="molecule type" value="Genomic_DNA"/>
</dbReference>
<dbReference type="GeneID" id="28740378"/>
<evidence type="ECO:0000259" key="2">
    <source>
        <dbReference type="Pfam" id="PF00850"/>
    </source>
</evidence>
<evidence type="ECO:0000313" key="3">
    <source>
        <dbReference type="EMBL" id="KPI40991.1"/>
    </source>
</evidence>
<feature type="region of interest" description="Disordered" evidence="1">
    <location>
        <begin position="645"/>
        <end position="665"/>
    </location>
</feature>
<reference evidence="3 4" key="1">
    <citation type="submission" date="2015-06" db="EMBL/GenBank/DDBJ databases">
        <title>Draft genome of the ant-associated black yeast Phialophora attae CBS 131958.</title>
        <authorList>
            <person name="Moreno L.F."/>
            <person name="Stielow B.J."/>
            <person name="de Hoog S."/>
            <person name="Vicente V.A."/>
            <person name="Weiss V.A."/>
            <person name="de Vries M."/>
            <person name="Cruz L.M."/>
            <person name="Souza E.M."/>
        </authorList>
    </citation>
    <scope>NUCLEOTIDE SEQUENCE [LARGE SCALE GENOMIC DNA]</scope>
    <source>
        <strain evidence="3 4">CBS 131958</strain>
    </source>
</reference>
<feature type="compositionally biased region" description="Polar residues" evidence="1">
    <location>
        <begin position="115"/>
        <end position="134"/>
    </location>
</feature>
<protein>
    <submittedName>
        <fullName evidence="3">Histone deacetylase HOS3</fullName>
    </submittedName>
</protein>
<dbReference type="SUPFAM" id="SSF52768">
    <property type="entry name" value="Arginase/deacetylase"/>
    <property type="match status" value="1"/>
</dbReference>
<feature type="compositionally biased region" description="Low complexity" evidence="1">
    <location>
        <begin position="43"/>
        <end position="75"/>
    </location>
</feature>
<dbReference type="STRING" id="1664694.A0A0N0NMY4"/>
<organism evidence="3 4">
    <name type="scientific">Cyphellophora attinorum</name>
    <dbReference type="NCBI Taxonomy" id="1664694"/>
    <lineage>
        <taxon>Eukaryota</taxon>
        <taxon>Fungi</taxon>
        <taxon>Dikarya</taxon>
        <taxon>Ascomycota</taxon>
        <taxon>Pezizomycotina</taxon>
        <taxon>Eurotiomycetes</taxon>
        <taxon>Chaetothyriomycetidae</taxon>
        <taxon>Chaetothyriales</taxon>
        <taxon>Cyphellophoraceae</taxon>
        <taxon>Cyphellophora</taxon>
    </lineage>
</organism>
<feature type="region of interest" description="Disordered" evidence="1">
    <location>
        <begin position="747"/>
        <end position="813"/>
    </location>
</feature>
<dbReference type="Pfam" id="PF00850">
    <property type="entry name" value="Hist_deacetyl"/>
    <property type="match status" value="1"/>
</dbReference>
<proteinExistence type="predicted"/>
<feature type="compositionally biased region" description="Basic and acidic residues" evidence="1">
    <location>
        <begin position="930"/>
        <end position="946"/>
    </location>
</feature>
<evidence type="ECO:0000313" key="4">
    <source>
        <dbReference type="Proteomes" id="UP000038010"/>
    </source>
</evidence>
<gene>
    <name evidence="3" type="ORF">AB675_8080</name>
</gene>
<feature type="region of interest" description="Disordered" evidence="1">
    <location>
        <begin position="1"/>
        <end position="86"/>
    </location>
</feature>
<accession>A0A0N0NMY4</accession>